<dbReference type="Gene3D" id="3.40.30.10">
    <property type="entry name" value="Glutaredoxin"/>
    <property type="match status" value="1"/>
</dbReference>
<dbReference type="Pfam" id="PF03960">
    <property type="entry name" value="ArsC"/>
    <property type="match status" value="1"/>
</dbReference>
<dbReference type="PROSITE" id="PS51354">
    <property type="entry name" value="GLUTAREDOXIN_2"/>
    <property type="match status" value="1"/>
</dbReference>
<dbReference type="CDD" id="cd03036">
    <property type="entry name" value="ArsC_like"/>
    <property type="match status" value="1"/>
</dbReference>
<name>A0A920CIB2_9BACL</name>
<comment type="similarity">
    <text evidence="1">Belongs to the ArsC family.</text>
</comment>
<dbReference type="SUPFAM" id="SSF52833">
    <property type="entry name" value="Thioredoxin-like"/>
    <property type="match status" value="1"/>
</dbReference>
<dbReference type="PANTHER" id="PTHR30041">
    <property type="entry name" value="ARSENATE REDUCTASE"/>
    <property type="match status" value="1"/>
</dbReference>
<dbReference type="PANTHER" id="PTHR30041:SF8">
    <property type="entry name" value="PROTEIN YFFB"/>
    <property type="match status" value="1"/>
</dbReference>
<keyword evidence="3" id="KW-1185">Reference proteome</keyword>
<dbReference type="Proteomes" id="UP000681162">
    <property type="component" value="Unassembled WGS sequence"/>
</dbReference>
<evidence type="ECO:0008006" key="4">
    <source>
        <dbReference type="Google" id="ProtNLM"/>
    </source>
</evidence>
<dbReference type="InterPro" id="IPR006504">
    <property type="entry name" value="Tscrpt_reg_Spx/MgsR"/>
</dbReference>
<proteinExistence type="inferred from homology"/>
<comment type="caution">
    <text evidence="2">The sequence shown here is derived from an EMBL/GenBank/DDBJ whole genome shotgun (WGS) entry which is preliminary data.</text>
</comment>
<gene>
    <name evidence="2" type="primary">yusI</name>
    <name evidence="2" type="ORF">J41TS12_34390</name>
</gene>
<organism evidence="2 3">
    <name type="scientific">Paenibacillus antibioticophila</name>
    <dbReference type="NCBI Taxonomy" id="1274374"/>
    <lineage>
        <taxon>Bacteria</taxon>
        <taxon>Bacillati</taxon>
        <taxon>Bacillota</taxon>
        <taxon>Bacilli</taxon>
        <taxon>Bacillales</taxon>
        <taxon>Paenibacillaceae</taxon>
        <taxon>Paenibacillus</taxon>
    </lineage>
</organism>
<accession>A0A920CIB2</accession>
<evidence type="ECO:0000313" key="3">
    <source>
        <dbReference type="Proteomes" id="UP000681162"/>
    </source>
</evidence>
<protein>
    <recommendedName>
        <fullName evidence="4">Arsenate reductase family protein</fullName>
    </recommendedName>
</protein>
<dbReference type="InterPro" id="IPR036249">
    <property type="entry name" value="Thioredoxin-like_sf"/>
</dbReference>
<reference evidence="2 3" key="1">
    <citation type="submission" date="2021-03" db="EMBL/GenBank/DDBJ databases">
        <title>Antimicrobial resistance genes in bacteria isolated from Japanese honey, and their potential for conferring macrolide and lincosamide resistance in the American foulbrood pathogen Paenibacillus larvae.</title>
        <authorList>
            <person name="Okamoto M."/>
            <person name="Kumagai M."/>
            <person name="Kanamori H."/>
            <person name="Takamatsu D."/>
        </authorList>
    </citation>
    <scope>NUCLEOTIDE SEQUENCE [LARGE SCALE GENOMIC DNA]</scope>
    <source>
        <strain evidence="2 3">J41TS12</strain>
    </source>
</reference>
<dbReference type="PROSITE" id="PS51353">
    <property type="entry name" value="ARSC"/>
    <property type="match status" value="1"/>
</dbReference>
<dbReference type="AlphaFoldDB" id="A0A920CIB2"/>
<dbReference type="RefSeq" id="WP_212940799.1">
    <property type="nucleotide sequence ID" value="NZ_BORR01000013.1"/>
</dbReference>
<dbReference type="NCBIfam" id="TIGR01617">
    <property type="entry name" value="arsC_related"/>
    <property type="match status" value="1"/>
</dbReference>
<dbReference type="InterPro" id="IPR006660">
    <property type="entry name" value="Arsenate_reductase-like"/>
</dbReference>
<dbReference type="EMBL" id="BORR01000013">
    <property type="protein sequence ID" value="GIO38578.1"/>
    <property type="molecule type" value="Genomic_DNA"/>
</dbReference>
<sequence length="123" mass="14192">MSRLVVYQYPPCGTCRKAVKWLEQHGFELDLRNIKEAPPSVKELAELLDKSGLELKKFWNTSGDAYREQGLKDKLPAMSREEQLALLASNGMLIKRPIVYDGTRVTVGFKEEMYEQAWKENLE</sequence>
<evidence type="ECO:0000256" key="1">
    <source>
        <dbReference type="PROSITE-ProRule" id="PRU01282"/>
    </source>
</evidence>
<evidence type="ECO:0000313" key="2">
    <source>
        <dbReference type="EMBL" id="GIO38578.1"/>
    </source>
</evidence>